<organism evidence="2 3">
    <name type="scientific">Prorocentrum cordatum</name>
    <dbReference type="NCBI Taxonomy" id="2364126"/>
    <lineage>
        <taxon>Eukaryota</taxon>
        <taxon>Sar</taxon>
        <taxon>Alveolata</taxon>
        <taxon>Dinophyceae</taxon>
        <taxon>Prorocentrales</taxon>
        <taxon>Prorocentraceae</taxon>
        <taxon>Prorocentrum</taxon>
    </lineage>
</organism>
<dbReference type="EMBL" id="CAUYUJ010016060">
    <property type="protein sequence ID" value="CAK0861391.1"/>
    <property type="molecule type" value="Genomic_DNA"/>
</dbReference>
<protein>
    <submittedName>
        <fullName evidence="2">Uncharacterized protein</fullName>
    </submittedName>
</protein>
<evidence type="ECO:0000313" key="3">
    <source>
        <dbReference type="Proteomes" id="UP001189429"/>
    </source>
</evidence>
<evidence type="ECO:0000256" key="1">
    <source>
        <dbReference type="SAM" id="MobiDB-lite"/>
    </source>
</evidence>
<feature type="region of interest" description="Disordered" evidence="1">
    <location>
        <begin position="139"/>
        <end position="159"/>
    </location>
</feature>
<accession>A0ABN9UQ94</accession>
<feature type="region of interest" description="Disordered" evidence="1">
    <location>
        <begin position="338"/>
        <end position="382"/>
    </location>
</feature>
<feature type="compositionally biased region" description="Low complexity" evidence="1">
    <location>
        <begin position="186"/>
        <end position="203"/>
    </location>
</feature>
<gene>
    <name evidence="2" type="ORF">PCOR1329_LOCUS50084</name>
</gene>
<sequence>MLLPSPVGAAVELAVAALDALSAVGAPAGRGTARLWQVQGAKLQPLARAGGAAGARRVAAAAKLVAAAAPRARHTVKTAVKRKVRDNLRRGALKVGASSVCSLAEVALQRRSRSSLPAATASGTFAALGSAEEQLHGSHVAPYTSAPSCTPRAGSAGARSPCWTASAARLARSRRPPACGGTPTWAATRGAASGTAAGPRAATWSSRSAAPWPATWETCGRTRAWRSAPAWRPSRRAPGPPGRRSRRRRRATSAAGSRCAGTPWAARWPPSWPAPGRGAARASTARTPSAPAARWTDLTRSLACALAPADIAVHRVAGDPISAAFLPHAQRVYAKRRGCEGGEEEKGGRLAEATGPLETSSSSPSSSQGAPRHQRRHAAVSS</sequence>
<feature type="compositionally biased region" description="Low complexity" evidence="1">
    <location>
        <begin position="221"/>
        <end position="232"/>
    </location>
</feature>
<evidence type="ECO:0000313" key="2">
    <source>
        <dbReference type="EMBL" id="CAK0861391.1"/>
    </source>
</evidence>
<feature type="compositionally biased region" description="Low complexity" evidence="1">
    <location>
        <begin position="252"/>
        <end position="292"/>
    </location>
</feature>
<feature type="compositionally biased region" description="Basic and acidic residues" evidence="1">
    <location>
        <begin position="338"/>
        <end position="349"/>
    </location>
</feature>
<feature type="compositionally biased region" description="Basic residues" evidence="1">
    <location>
        <begin position="372"/>
        <end position="382"/>
    </location>
</feature>
<reference evidence="2" key="1">
    <citation type="submission" date="2023-10" db="EMBL/GenBank/DDBJ databases">
        <authorList>
            <person name="Chen Y."/>
            <person name="Shah S."/>
            <person name="Dougan E. K."/>
            <person name="Thang M."/>
            <person name="Chan C."/>
        </authorList>
    </citation>
    <scope>NUCLEOTIDE SEQUENCE [LARGE SCALE GENOMIC DNA]</scope>
</reference>
<comment type="caution">
    <text evidence="2">The sequence shown here is derived from an EMBL/GenBank/DDBJ whole genome shotgun (WGS) entry which is preliminary data.</text>
</comment>
<keyword evidence="3" id="KW-1185">Reference proteome</keyword>
<feature type="region of interest" description="Disordered" evidence="1">
    <location>
        <begin position="173"/>
        <end position="292"/>
    </location>
</feature>
<proteinExistence type="predicted"/>
<name>A0ABN9UQ94_9DINO</name>
<dbReference type="Proteomes" id="UP001189429">
    <property type="component" value="Unassembled WGS sequence"/>
</dbReference>